<dbReference type="EMBL" id="JH992981">
    <property type="protein sequence ID" value="EKX49594.1"/>
    <property type="molecule type" value="Genomic_DNA"/>
</dbReference>
<dbReference type="SUPFAM" id="SSF49464">
    <property type="entry name" value="Carboxypeptidase regulatory domain-like"/>
    <property type="match status" value="1"/>
</dbReference>
<reference evidence="4" key="3">
    <citation type="submission" date="2015-06" db="UniProtKB">
        <authorList>
            <consortium name="EnsemblProtists"/>
        </authorList>
    </citation>
    <scope>IDENTIFICATION</scope>
</reference>
<dbReference type="InterPro" id="IPR008969">
    <property type="entry name" value="CarboxyPept-like_regulatory"/>
</dbReference>
<evidence type="ECO:0000256" key="1">
    <source>
        <dbReference type="SAM" id="MobiDB-lite"/>
    </source>
</evidence>
<gene>
    <name evidence="3" type="ORF">GUITHDRAFT_104556</name>
</gene>
<dbReference type="KEGG" id="gtt:GUITHDRAFT_104556"/>
<evidence type="ECO:0000313" key="4">
    <source>
        <dbReference type="EnsemblProtists" id="EKX49594"/>
    </source>
</evidence>
<dbReference type="EnsemblProtists" id="EKX49594">
    <property type="protein sequence ID" value="EKX49594"/>
    <property type="gene ID" value="GUITHDRAFT_104556"/>
</dbReference>
<reference evidence="5" key="2">
    <citation type="submission" date="2012-11" db="EMBL/GenBank/DDBJ databases">
        <authorList>
            <person name="Kuo A."/>
            <person name="Curtis B.A."/>
            <person name="Tanifuji G."/>
            <person name="Burki F."/>
            <person name="Gruber A."/>
            <person name="Irimia M."/>
            <person name="Maruyama S."/>
            <person name="Arias M.C."/>
            <person name="Ball S.G."/>
            <person name="Gile G.H."/>
            <person name="Hirakawa Y."/>
            <person name="Hopkins J.F."/>
            <person name="Rensing S.A."/>
            <person name="Schmutz J."/>
            <person name="Symeonidi A."/>
            <person name="Elias M."/>
            <person name="Eveleigh R.J."/>
            <person name="Herman E.K."/>
            <person name="Klute M.J."/>
            <person name="Nakayama T."/>
            <person name="Obornik M."/>
            <person name="Reyes-Prieto A."/>
            <person name="Armbrust E.V."/>
            <person name="Aves S.J."/>
            <person name="Beiko R.G."/>
            <person name="Coutinho P."/>
            <person name="Dacks J.B."/>
            <person name="Durnford D.G."/>
            <person name="Fast N.M."/>
            <person name="Green B.R."/>
            <person name="Grisdale C."/>
            <person name="Hempe F."/>
            <person name="Henrissat B."/>
            <person name="Hoppner M.P."/>
            <person name="Ishida K.-I."/>
            <person name="Kim E."/>
            <person name="Koreny L."/>
            <person name="Kroth P.G."/>
            <person name="Liu Y."/>
            <person name="Malik S.-B."/>
            <person name="Maier U.G."/>
            <person name="McRose D."/>
            <person name="Mock T."/>
            <person name="Neilson J.A."/>
            <person name="Onodera N.T."/>
            <person name="Poole A.M."/>
            <person name="Pritham E.J."/>
            <person name="Richards T.A."/>
            <person name="Rocap G."/>
            <person name="Roy S.W."/>
            <person name="Sarai C."/>
            <person name="Schaack S."/>
            <person name="Shirato S."/>
            <person name="Slamovits C.H."/>
            <person name="Spencer D.F."/>
            <person name="Suzuki S."/>
            <person name="Worden A.Z."/>
            <person name="Zauner S."/>
            <person name="Barry K."/>
            <person name="Bell C."/>
            <person name="Bharti A.K."/>
            <person name="Crow J.A."/>
            <person name="Grimwood J."/>
            <person name="Kramer R."/>
            <person name="Lindquist E."/>
            <person name="Lucas S."/>
            <person name="Salamov A."/>
            <person name="McFadden G.I."/>
            <person name="Lane C.E."/>
            <person name="Keeling P.J."/>
            <person name="Gray M.W."/>
            <person name="Grigoriev I.V."/>
            <person name="Archibald J.M."/>
        </authorList>
    </citation>
    <scope>NUCLEOTIDE SEQUENCE</scope>
    <source>
        <strain evidence="5">CCMP2712</strain>
    </source>
</reference>
<keyword evidence="2" id="KW-0812">Transmembrane</keyword>
<keyword evidence="5" id="KW-1185">Reference proteome</keyword>
<evidence type="ECO:0000256" key="2">
    <source>
        <dbReference type="SAM" id="Phobius"/>
    </source>
</evidence>
<organism evidence="3">
    <name type="scientific">Guillardia theta (strain CCMP2712)</name>
    <name type="common">Cryptophyte</name>
    <dbReference type="NCBI Taxonomy" id="905079"/>
    <lineage>
        <taxon>Eukaryota</taxon>
        <taxon>Cryptophyceae</taxon>
        <taxon>Pyrenomonadales</taxon>
        <taxon>Geminigeraceae</taxon>
        <taxon>Guillardia</taxon>
    </lineage>
</organism>
<dbReference type="AlphaFoldDB" id="L1JMU3"/>
<keyword evidence="2" id="KW-0472">Membrane</keyword>
<accession>L1JMU3</accession>
<evidence type="ECO:0000313" key="5">
    <source>
        <dbReference type="Proteomes" id="UP000011087"/>
    </source>
</evidence>
<dbReference type="PaxDb" id="55529-EKX49594"/>
<feature type="compositionally biased region" description="Basic and acidic residues" evidence="1">
    <location>
        <begin position="664"/>
        <end position="680"/>
    </location>
</feature>
<dbReference type="GeneID" id="17306250"/>
<feature type="compositionally biased region" description="Gly residues" evidence="1">
    <location>
        <begin position="622"/>
        <end position="636"/>
    </location>
</feature>
<name>L1JMU3_GUITC</name>
<dbReference type="RefSeq" id="XP_005836574.1">
    <property type="nucleotide sequence ID" value="XM_005836517.1"/>
</dbReference>
<dbReference type="HOGENOM" id="CLU_383796_0_0_1"/>
<feature type="region of interest" description="Disordered" evidence="1">
    <location>
        <begin position="488"/>
        <end position="684"/>
    </location>
</feature>
<reference evidence="3 5" key="1">
    <citation type="journal article" date="2012" name="Nature">
        <title>Algal genomes reveal evolutionary mosaicism and the fate of nucleomorphs.</title>
        <authorList>
            <consortium name="DOE Joint Genome Institute"/>
            <person name="Curtis B.A."/>
            <person name="Tanifuji G."/>
            <person name="Burki F."/>
            <person name="Gruber A."/>
            <person name="Irimia M."/>
            <person name="Maruyama S."/>
            <person name="Arias M.C."/>
            <person name="Ball S.G."/>
            <person name="Gile G.H."/>
            <person name="Hirakawa Y."/>
            <person name="Hopkins J.F."/>
            <person name="Kuo A."/>
            <person name="Rensing S.A."/>
            <person name="Schmutz J."/>
            <person name="Symeonidi A."/>
            <person name="Elias M."/>
            <person name="Eveleigh R.J."/>
            <person name="Herman E.K."/>
            <person name="Klute M.J."/>
            <person name="Nakayama T."/>
            <person name="Obornik M."/>
            <person name="Reyes-Prieto A."/>
            <person name="Armbrust E.V."/>
            <person name="Aves S.J."/>
            <person name="Beiko R.G."/>
            <person name="Coutinho P."/>
            <person name="Dacks J.B."/>
            <person name="Durnford D.G."/>
            <person name="Fast N.M."/>
            <person name="Green B.R."/>
            <person name="Grisdale C.J."/>
            <person name="Hempel F."/>
            <person name="Henrissat B."/>
            <person name="Hoppner M.P."/>
            <person name="Ishida K."/>
            <person name="Kim E."/>
            <person name="Koreny L."/>
            <person name="Kroth P.G."/>
            <person name="Liu Y."/>
            <person name="Malik S.B."/>
            <person name="Maier U.G."/>
            <person name="McRose D."/>
            <person name="Mock T."/>
            <person name="Neilson J.A."/>
            <person name="Onodera N.T."/>
            <person name="Poole A.M."/>
            <person name="Pritham E.J."/>
            <person name="Richards T.A."/>
            <person name="Rocap G."/>
            <person name="Roy S.W."/>
            <person name="Sarai C."/>
            <person name="Schaack S."/>
            <person name="Shirato S."/>
            <person name="Slamovits C.H."/>
            <person name="Spencer D.F."/>
            <person name="Suzuki S."/>
            <person name="Worden A.Z."/>
            <person name="Zauner S."/>
            <person name="Barry K."/>
            <person name="Bell C."/>
            <person name="Bharti A.K."/>
            <person name="Crow J.A."/>
            <person name="Grimwood J."/>
            <person name="Kramer R."/>
            <person name="Lindquist E."/>
            <person name="Lucas S."/>
            <person name="Salamov A."/>
            <person name="McFadden G.I."/>
            <person name="Lane C.E."/>
            <person name="Keeling P.J."/>
            <person name="Gray M.W."/>
            <person name="Grigoriev I.V."/>
            <person name="Archibald J.M."/>
        </authorList>
    </citation>
    <scope>NUCLEOTIDE SEQUENCE</scope>
    <source>
        <strain evidence="3 5">CCMP2712</strain>
    </source>
</reference>
<protein>
    <submittedName>
        <fullName evidence="3 4">Uncharacterized protein</fullName>
    </submittedName>
</protein>
<feature type="transmembrane region" description="Helical" evidence="2">
    <location>
        <begin position="31"/>
        <end position="49"/>
    </location>
</feature>
<feature type="compositionally biased region" description="Basic and acidic residues" evidence="1">
    <location>
        <begin position="639"/>
        <end position="654"/>
    </location>
</feature>
<keyword evidence="2" id="KW-1133">Transmembrane helix</keyword>
<sequence>MQELSQWHERVRPERVDEQSSRGRLVSFRRLFVVLVCATVLVLACWSASRRHETPGHEDFLLQKGRLKHYVQLKERLLRSVVGKRDNIRAAMLVKSQILADLLGRSRNGDTGGDDDDVRWSSEAAAGIHEKARILNDVLERQIFDLDSPQNSKDSETADINSEIADVKHLASKQHVPLPPLVPDSKRVAGEGMLVARIEGEAVDILTGRTVSNVVVQLIEKDQPLHSGISRALSSIAKGFQVVGMTAAIEGRSDSPVPALYSTMTDQDGKFVLVGAPAIYSVFGEKDGYDPAESQEHTAIPGYPVRIRLLMNPYLPVGEIRFVLAWGKRWWNPRAPLVDLELQILTPGGCRVRLGLPAGQNEPDLGRDLNHVCDEEKKREDVEADDVDDGGPLTIALENLVEGRYWVSVELKESEAGPLDEATMELTQCSKIMQENSISVTVFTHDGGSQRLVASRDGDIWSNGKCVWEVVAVDGKTMELHRVYPKGHGLTNKNGKSAYERFVPGSDGERGRRALQVPPEPREKKEAGDWPKTPQNILQNPCDGPYADCPEEAQPGPYEDFPHEEAGGEGEGASSGATSRERKRSRSSRMHYYAGKEAQHLHWPPMATQGGRSEEVRSPAGVGAGVGAGAGAGAGAGKLDYRSDPSYDKRDKLQWPEGQQGGEGDWRSSEGEGRNEDEGSKPVPYLHWSENVVPEHSMAFYGGSGALAIYPFRGMAEMQVI</sequence>
<evidence type="ECO:0000313" key="3">
    <source>
        <dbReference type="EMBL" id="EKX49594.1"/>
    </source>
</evidence>
<dbReference type="Proteomes" id="UP000011087">
    <property type="component" value="Unassembled WGS sequence"/>
</dbReference>
<feature type="compositionally biased region" description="Basic and acidic residues" evidence="1">
    <location>
        <begin position="520"/>
        <end position="529"/>
    </location>
</feature>
<proteinExistence type="predicted"/>